<evidence type="ECO:0000313" key="1">
    <source>
        <dbReference type="EMBL" id="KAL2791723.1"/>
    </source>
</evidence>
<comment type="caution">
    <text evidence="1">The sequence shown here is derived from an EMBL/GenBank/DDBJ whole genome shotgun (WGS) entry which is preliminary data.</text>
</comment>
<dbReference type="PROSITE" id="PS51342">
    <property type="entry name" value="COLIPASE_2"/>
    <property type="match status" value="1"/>
</dbReference>
<proteinExistence type="predicted"/>
<name>A0ABD2F0G4_DAUMA</name>
<dbReference type="EMBL" id="JBFSEQ010000002">
    <property type="protein sequence ID" value="KAL2791723.1"/>
    <property type="molecule type" value="Genomic_DNA"/>
</dbReference>
<feature type="non-terminal residue" evidence="1">
    <location>
        <position position="41"/>
    </location>
</feature>
<evidence type="ECO:0000313" key="2">
    <source>
        <dbReference type="Proteomes" id="UP001610411"/>
    </source>
</evidence>
<gene>
    <name evidence="1" type="ORF">WCI35_007100</name>
</gene>
<keyword evidence="2" id="KW-1185">Reference proteome</keyword>
<protein>
    <submittedName>
        <fullName evidence="1">Colipase-like protein 1 isoform 2</fullName>
    </submittedName>
</protein>
<dbReference type="Proteomes" id="UP001610411">
    <property type="component" value="Unassembled WGS sequence"/>
</dbReference>
<dbReference type="InterPro" id="IPR001981">
    <property type="entry name" value="Colipase"/>
</dbReference>
<organism evidence="1 2">
    <name type="scientific">Daubentonia madagascariensis</name>
    <name type="common">Aye-aye</name>
    <name type="synonym">Sciurus madagascariensis</name>
    <dbReference type="NCBI Taxonomy" id="31869"/>
    <lineage>
        <taxon>Eukaryota</taxon>
        <taxon>Metazoa</taxon>
        <taxon>Chordata</taxon>
        <taxon>Craniata</taxon>
        <taxon>Vertebrata</taxon>
        <taxon>Euteleostomi</taxon>
        <taxon>Mammalia</taxon>
        <taxon>Eutheria</taxon>
        <taxon>Euarchontoglires</taxon>
        <taxon>Primates</taxon>
        <taxon>Strepsirrhini</taxon>
        <taxon>Chiromyiformes</taxon>
        <taxon>Daubentoniidae</taxon>
        <taxon>Daubentonia</taxon>
    </lineage>
</organism>
<reference evidence="1 2" key="1">
    <citation type="journal article" date="2024" name="G3 (Bethesda)">
        <title>A hybrid genome assembly of the endangered aye-aye (Daubentonia madagascariensis).</title>
        <authorList>
            <person name="Versoza C.J."/>
            <person name="Pfeifer S.P."/>
        </authorList>
    </citation>
    <scope>NUCLEOTIDE SEQUENCE [LARGE SCALE GENOMIC DNA]</scope>
    <source>
        <strain evidence="1">6821</strain>
    </source>
</reference>
<dbReference type="AlphaFoldDB" id="A0ABD2F0G4"/>
<accession>A0ABD2F0G4</accession>
<sequence length="41" mass="4488">ELREICVQSKLCKSGCCRRAPYGCESHCAEKGSEGSLCHTQ</sequence>
<feature type="non-terminal residue" evidence="1">
    <location>
        <position position="1"/>
    </location>
</feature>
<dbReference type="Gene3D" id="2.10.80.10">
    <property type="entry name" value="Lipase, subunit A"/>
    <property type="match status" value="1"/>
</dbReference>